<feature type="non-terminal residue" evidence="1">
    <location>
        <position position="1"/>
    </location>
</feature>
<gene>
    <name evidence="1" type="ORF">Pgy4_30976</name>
</gene>
<evidence type="ECO:0000313" key="2">
    <source>
        <dbReference type="Proteomes" id="UP000005466"/>
    </source>
</evidence>
<protein>
    <submittedName>
        <fullName evidence="1">Uncharacterized protein</fullName>
    </submittedName>
</protein>
<dbReference type="BioCyc" id="PSYR875330:G11XH-5886-MONOMER"/>
<reference evidence="1 2" key="1">
    <citation type="journal article" date="2011" name="PLoS Pathog.">
        <title>Dynamic evolution of pathogenicity revealed by sequencing and comparative genomics of 19 Pseudomonas syringae isolates.</title>
        <authorList>
            <person name="Baltrus D.A."/>
            <person name="Nishimura M.T."/>
            <person name="Romanchuk A."/>
            <person name="Chang J.H."/>
            <person name="Mukhtar M.S."/>
            <person name="Cherkis K."/>
            <person name="Roach J."/>
            <person name="Grant S.R."/>
            <person name="Jones C.D."/>
            <person name="Dangl J.L."/>
        </authorList>
    </citation>
    <scope>NUCLEOTIDE SEQUENCE [LARGE SCALE GENOMIC DNA]</scope>
    <source>
        <strain evidence="2">race 4</strain>
    </source>
</reference>
<dbReference type="Proteomes" id="UP000005466">
    <property type="component" value="Unassembled WGS sequence"/>
</dbReference>
<sequence>TIVRRSASYAVPDALRPVIKQAAQGFGKTR</sequence>
<proteinExistence type="predicted"/>
<dbReference type="AlphaFoldDB" id="F3CDQ3"/>
<comment type="caution">
    <text evidence="1">The sequence shown here is derived from an EMBL/GenBank/DDBJ whole genome shotgun (WGS) entry which is preliminary data.</text>
</comment>
<accession>F3CDQ3</accession>
<dbReference type="HOGENOM" id="CLU_3407634_0_0_6"/>
<evidence type="ECO:0000313" key="1">
    <source>
        <dbReference type="EMBL" id="EGH17395.1"/>
    </source>
</evidence>
<organism evidence="1 2">
    <name type="scientific">Pseudomonas savastanoi pv. glycinea str. race 4</name>
    <dbReference type="NCBI Taxonomy" id="875330"/>
    <lineage>
        <taxon>Bacteria</taxon>
        <taxon>Pseudomonadati</taxon>
        <taxon>Pseudomonadota</taxon>
        <taxon>Gammaproteobacteria</taxon>
        <taxon>Pseudomonadales</taxon>
        <taxon>Pseudomonadaceae</taxon>
        <taxon>Pseudomonas</taxon>
    </lineage>
</organism>
<dbReference type="EMBL" id="ADWY01001723">
    <property type="protein sequence ID" value="EGH17395.1"/>
    <property type="molecule type" value="Genomic_DNA"/>
</dbReference>
<name>F3CDQ3_PSESG</name>